<protein>
    <submittedName>
        <fullName evidence="9">Uncharacterized protein</fullName>
    </submittedName>
</protein>
<dbReference type="GO" id="GO:0006308">
    <property type="term" value="P:DNA catabolic process"/>
    <property type="evidence" value="ECO:0007669"/>
    <property type="project" value="InterPro"/>
</dbReference>
<dbReference type="GO" id="GO:0016788">
    <property type="term" value="F:hydrolase activity, acting on ester bonds"/>
    <property type="evidence" value="ECO:0007669"/>
    <property type="project" value="InterPro"/>
</dbReference>
<dbReference type="GO" id="GO:0003676">
    <property type="term" value="F:nucleic acid binding"/>
    <property type="evidence" value="ECO:0007669"/>
    <property type="project" value="InterPro"/>
</dbReference>
<dbReference type="GO" id="GO:0046872">
    <property type="term" value="F:metal ion binding"/>
    <property type="evidence" value="ECO:0007669"/>
    <property type="project" value="UniProtKB-KW"/>
</dbReference>
<dbReference type="VEuPathDB" id="TrichDB:TVAGG3_0978790"/>
<dbReference type="SMR" id="A2DRT9"/>
<gene>
    <name evidence="9" type="ORF">TVAG_150370</name>
</gene>
<dbReference type="GO" id="GO:0004519">
    <property type="term" value="F:endonuclease activity"/>
    <property type="evidence" value="ECO:0000318"/>
    <property type="project" value="GO_Central"/>
</dbReference>
<keyword evidence="8" id="KW-0472">Membrane</keyword>
<keyword evidence="8" id="KW-1133">Transmembrane helix</keyword>
<keyword evidence="4" id="KW-0255">Endonuclease</keyword>
<evidence type="ECO:0000256" key="3">
    <source>
        <dbReference type="ARBA" id="ARBA00022723"/>
    </source>
</evidence>
<dbReference type="PANTHER" id="PTHR33146">
    <property type="entry name" value="ENDONUCLEASE 4"/>
    <property type="match status" value="1"/>
</dbReference>
<evidence type="ECO:0000313" key="10">
    <source>
        <dbReference type="Proteomes" id="UP000001542"/>
    </source>
</evidence>
<comment type="similarity">
    <text evidence="1">Belongs to the nuclease type I family.</text>
</comment>
<dbReference type="EMBL" id="DS113237">
    <property type="protein sequence ID" value="EAY16886.1"/>
    <property type="molecule type" value="Genomic_DNA"/>
</dbReference>
<dbReference type="InterPro" id="IPR003154">
    <property type="entry name" value="S1/P1nuclease"/>
</dbReference>
<dbReference type="AlphaFoldDB" id="A2DRT9"/>
<organism evidence="9 10">
    <name type="scientific">Trichomonas vaginalis (strain ATCC PRA-98 / G3)</name>
    <dbReference type="NCBI Taxonomy" id="412133"/>
    <lineage>
        <taxon>Eukaryota</taxon>
        <taxon>Metamonada</taxon>
        <taxon>Parabasalia</taxon>
        <taxon>Trichomonadida</taxon>
        <taxon>Trichomonadidae</taxon>
        <taxon>Trichomonas</taxon>
    </lineage>
</organism>
<evidence type="ECO:0000256" key="4">
    <source>
        <dbReference type="ARBA" id="ARBA00022759"/>
    </source>
</evidence>
<keyword evidence="8" id="KW-0812">Transmembrane</keyword>
<dbReference type="OrthoDB" id="10264110at2759"/>
<keyword evidence="5" id="KW-0378">Hydrolase</keyword>
<feature type="transmembrane region" description="Helical" evidence="8">
    <location>
        <begin position="275"/>
        <end position="293"/>
    </location>
</feature>
<evidence type="ECO:0000256" key="6">
    <source>
        <dbReference type="ARBA" id="ARBA00023157"/>
    </source>
</evidence>
<evidence type="ECO:0000256" key="5">
    <source>
        <dbReference type="ARBA" id="ARBA00022801"/>
    </source>
</evidence>
<dbReference type="Gene3D" id="1.10.575.10">
    <property type="entry name" value="P1 Nuclease"/>
    <property type="match status" value="1"/>
</dbReference>
<name>A2DRT9_TRIV3</name>
<keyword evidence="3" id="KW-0479">Metal-binding</keyword>
<dbReference type="FunFam" id="1.10.575.10:FF:000010">
    <property type="entry name" value="Uncharacterized protein"/>
    <property type="match status" value="1"/>
</dbReference>
<dbReference type="InParanoid" id="A2DRT9"/>
<keyword evidence="10" id="KW-1185">Reference proteome</keyword>
<dbReference type="VEuPathDB" id="TrichDB:TVAG_150370"/>
<keyword evidence="6" id="KW-1015">Disulfide bond</keyword>
<evidence type="ECO:0000256" key="2">
    <source>
        <dbReference type="ARBA" id="ARBA00022722"/>
    </source>
</evidence>
<reference evidence="9" key="2">
    <citation type="journal article" date="2007" name="Science">
        <title>Draft genome sequence of the sexually transmitted pathogen Trichomonas vaginalis.</title>
        <authorList>
            <person name="Carlton J.M."/>
            <person name="Hirt R.P."/>
            <person name="Silva J.C."/>
            <person name="Delcher A.L."/>
            <person name="Schatz M."/>
            <person name="Zhao Q."/>
            <person name="Wortman J.R."/>
            <person name="Bidwell S.L."/>
            <person name="Alsmark U.C.M."/>
            <person name="Besteiro S."/>
            <person name="Sicheritz-Ponten T."/>
            <person name="Noel C.J."/>
            <person name="Dacks J.B."/>
            <person name="Foster P.G."/>
            <person name="Simillion C."/>
            <person name="Van de Peer Y."/>
            <person name="Miranda-Saavedra D."/>
            <person name="Barton G.J."/>
            <person name="Westrop G.D."/>
            <person name="Mueller S."/>
            <person name="Dessi D."/>
            <person name="Fiori P.L."/>
            <person name="Ren Q."/>
            <person name="Paulsen I."/>
            <person name="Zhang H."/>
            <person name="Bastida-Corcuera F.D."/>
            <person name="Simoes-Barbosa A."/>
            <person name="Brown M.T."/>
            <person name="Hayes R.D."/>
            <person name="Mukherjee M."/>
            <person name="Okumura C.Y."/>
            <person name="Schneider R."/>
            <person name="Smith A.J."/>
            <person name="Vanacova S."/>
            <person name="Villalvazo M."/>
            <person name="Haas B.J."/>
            <person name="Pertea M."/>
            <person name="Feldblyum T.V."/>
            <person name="Utterback T.R."/>
            <person name="Shu C.L."/>
            <person name="Osoegawa K."/>
            <person name="de Jong P.J."/>
            <person name="Hrdy I."/>
            <person name="Horvathova L."/>
            <person name="Zubacova Z."/>
            <person name="Dolezal P."/>
            <person name="Malik S.B."/>
            <person name="Logsdon J.M. Jr."/>
            <person name="Henze K."/>
            <person name="Gupta A."/>
            <person name="Wang C.C."/>
            <person name="Dunne R.L."/>
            <person name="Upcroft J.A."/>
            <person name="Upcroft P."/>
            <person name="White O."/>
            <person name="Salzberg S.L."/>
            <person name="Tang P."/>
            <person name="Chiu C.-H."/>
            <person name="Lee Y.-S."/>
            <person name="Embley T.M."/>
            <person name="Coombs G.H."/>
            <person name="Mottram J.C."/>
            <person name="Tachezy J."/>
            <person name="Fraser-Liggett C.M."/>
            <person name="Johnson P.J."/>
        </authorList>
    </citation>
    <scope>NUCLEOTIDE SEQUENCE [LARGE SCALE GENOMIC DNA]</scope>
    <source>
        <strain evidence="9">G3</strain>
    </source>
</reference>
<evidence type="ECO:0000313" key="9">
    <source>
        <dbReference type="EMBL" id="EAY16886.1"/>
    </source>
</evidence>
<sequence>MLAIAGEVGLEQFGFSLQKKLNSVFQNAGDDFTRVSQAAAWLYYAERPPFNIPSFNHWHFYSQPINPNNLSIETHIDVDNLKDNFDSIRKSVRGGKVSRTWPFAFLMKLYLTGMCDIYSPLHVSELFNEQFPNGDRNGRDFYVKYNGNFISLYDLWETGCGYFDSQVDFTSEDDWKKIDKLTNELSLAFTSEDWPSTLSVTQVIEGNYNYTRDTVYNGLVNGSEVSKEYITTCQNYAQDIVILAGKRIATDLANLNIIEIAKQIPYANAIRSSEVAAWSILFIFTPFAALLIWKKHFSTK</sequence>
<keyword evidence="7" id="KW-0325">Glycoprotein</keyword>
<dbReference type="SUPFAM" id="SSF48537">
    <property type="entry name" value="Phospholipase C/P1 nuclease"/>
    <property type="match status" value="1"/>
</dbReference>
<dbReference type="KEGG" id="tva:4774898"/>
<dbReference type="Pfam" id="PF02265">
    <property type="entry name" value="S1-P1_nuclease"/>
    <property type="match status" value="1"/>
</dbReference>
<dbReference type="InterPro" id="IPR008947">
    <property type="entry name" value="PLipase_C/P1_nuclease_dom_sf"/>
</dbReference>
<dbReference type="Proteomes" id="UP000001542">
    <property type="component" value="Unassembled WGS sequence"/>
</dbReference>
<evidence type="ECO:0000256" key="8">
    <source>
        <dbReference type="SAM" id="Phobius"/>
    </source>
</evidence>
<evidence type="ECO:0000256" key="1">
    <source>
        <dbReference type="ARBA" id="ARBA00009547"/>
    </source>
</evidence>
<dbReference type="PANTHER" id="PTHR33146:SF10">
    <property type="entry name" value="STRAND-SPECIFIC NUCLEASE, PUTATIVE-RELATED"/>
    <property type="match status" value="1"/>
</dbReference>
<accession>A2DRT9</accession>
<keyword evidence="2" id="KW-0540">Nuclease</keyword>
<evidence type="ECO:0000256" key="7">
    <source>
        <dbReference type="ARBA" id="ARBA00023180"/>
    </source>
</evidence>
<proteinExistence type="inferred from homology"/>
<reference evidence="9" key="1">
    <citation type="submission" date="2006-10" db="EMBL/GenBank/DDBJ databases">
        <authorList>
            <person name="Amadeo P."/>
            <person name="Zhao Q."/>
            <person name="Wortman J."/>
            <person name="Fraser-Liggett C."/>
            <person name="Carlton J."/>
        </authorList>
    </citation>
    <scope>NUCLEOTIDE SEQUENCE</scope>
    <source>
        <strain evidence="9">G3</strain>
    </source>
</reference>